<dbReference type="HOGENOM" id="CLU_878668_0_0_1"/>
<dbReference type="EMBL" id="KE504455">
    <property type="protein sequence ID" value="EPS92589.1"/>
    <property type="molecule type" value="Genomic_DNA"/>
</dbReference>
<dbReference type="InParanoid" id="S8F0P2"/>
<evidence type="ECO:0000256" key="1">
    <source>
        <dbReference type="SAM" id="MobiDB-lite"/>
    </source>
</evidence>
<feature type="non-terminal residue" evidence="2">
    <location>
        <position position="317"/>
    </location>
</feature>
<reference evidence="2 3" key="1">
    <citation type="journal article" date="2012" name="Science">
        <title>The Paleozoic origin of enzymatic lignin decomposition reconstructed from 31 fungal genomes.</title>
        <authorList>
            <person name="Floudas D."/>
            <person name="Binder M."/>
            <person name="Riley R."/>
            <person name="Barry K."/>
            <person name="Blanchette R.A."/>
            <person name="Henrissat B."/>
            <person name="Martinez A.T."/>
            <person name="Otillar R."/>
            <person name="Spatafora J.W."/>
            <person name="Yadav J.S."/>
            <person name="Aerts A."/>
            <person name="Benoit I."/>
            <person name="Boyd A."/>
            <person name="Carlson A."/>
            <person name="Copeland A."/>
            <person name="Coutinho P.M."/>
            <person name="de Vries R.P."/>
            <person name="Ferreira P."/>
            <person name="Findley K."/>
            <person name="Foster B."/>
            <person name="Gaskell J."/>
            <person name="Glotzer D."/>
            <person name="Gorecki P."/>
            <person name="Heitman J."/>
            <person name="Hesse C."/>
            <person name="Hori C."/>
            <person name="Igarashi K."/>
            <person name="Jurgens J.A."/>
            <person name="Kallen N."/>
            <person name="Kersten P."/>
            <person name="Kohler A."/>
            <person name="Kuees U."/>
            <person name="Kumar T.K.A."/>
            <person name="Kuo A."/>
            <person name="LaButti K."/>
            <person name="Larrondo L.F."/>
            <person name="Lindquist E."/>
            <person name="Ling A."/>
            <person name="Lombard V."/>
            <person name="Lucas S."/>
            <person name="Lundell T."/>
            <person name="Martin R."/>
            <person name="McLaughlin D.J."/>
            <person name="Morgenstern I."/>
            <person name="Morin E."/>
            <person name="Murat C."/>
            <person name="Nagy L.G."/>
            <person name="Nolan M."/>
            <person name="Ohm R.A."/>
            <person name="Patyshakuliyeva A."/>
            <person name="Rokas A."/>
            <person name="Ruiz-Duenas F.J."/>
            <person name="Sabat G."/>
            <person name="Salamov A."/>
            <person name="Samejima M."/>
            <person name="Schmutz J."/>
            <person name="Slot J.C."/>
            <person name="St John F."/>
            <person name="Stenlid J."/>
            <person name="Sun H."/>
            <person name="Sun S."/>
            <person name="Syed K."/>
            <person name="Tsang A."/>
            <person name="Wiebenga A."/>
            <person name="Young D."/>
            <person name="Pisabarro A."/>
            <person name="Eastwood D.C."/>
            <person name="Martin F."/>
            <person name="Cullen D."/>
            <person name="Grigoriev I.V."/>
            <person name="Hibbett D.S."/>
        </authorList>
    </citation>
    <scope>NUCLEOTIDE SEQUENCE</scope>
    <source>
        <strain evidence="3">FP-58527</strain>
    </source>
</reference>
<dbReference type="Proteomes" id="UP000015241">
    <property type="component" value="Unassembled WGS sequence"/>
</dbReference>
<gene>
    <name evidence="2" type="ORF">FOMPIDRAFT_1020966</name>
</gene>
<sequence>HLLGTTRRSGKPSDLDSVTILPDYAGSGYSFPVCVEHIFNSFADIGSLSWITHHIPHEIGLLDMSWCELYAPDDCTEPFAGVVKLIVRLSRPRDQWFVFSDTFMDTIVLMLAKLSNVSRLEITEGETPPGYSSRQSMIDKLRRAVPRLECITLRSGLAVSMWTMCQEASHKAYSISMMRRISEVINVRARADGLSKFFDMKMEAEYFVLPSTASWATRVVQANHSKRNGHWLLRPSSDSLRLAFQPPSSGSQSPFSRSPSPYFVGGQSIKGGQASQSRSTPDKENEVPGSPGPSIGRENIAQGAKRIKATVVLGEEE</sequence>
<proteinExistence type="predicted"/>
<keyword evidence="3" id="KW-1185">Reference proteome</keyword>
<accession>S8F0P2</accession>
<organism evidence="2 3">
    <name type="scientific">Fomitopsis schrenkii</name>
    <name type="common">Brown rot fungus</name>
    <dbReference type="NCBI Taxonomy" id="2126942"/>
    <lineage>
        <taxon>Eukaryota</taxon>
        <taxon>Fungi</taxon>
        <taxon>Dikarya</taxon>
        <taxon>Basidiomycota</taxon>
        <taxon>Agaricomycotina</taxon>
        <taxon>Agaricomycetes</taxon>
        <taxon>Polyporales</taxon>
        <taxon>Fomitopsis</taxon>
    </lineage>
</organism>
<evidence type="ECO:0000313" key="3">
    <source>
        <dbReference type="Proteomes" id="UP000015241"/>
    </source>
</evidence>
<dbReference type="AlphaFoldDB" id="S8F0P2"/>
<feature type="non-terminal residue" evidence="2">
    <location>
        <position position="1"/>
    </location>
</feature>
<feature type="compositionally biased region" description="Low complexity" evidence="1">
    <location>
        <begin position="246"/>
        <end position="261"/>
    </location>
</feature>
<name>S8F0P2_FOMSC</name>
<evidence type="ECO:0000313" key="2">
    <source>
        <dbReference type="EMBL" id="EPS92589.1"/>
    </source>
</evidence>
<dbReference type="eggNOG" id="ENOG502SZ1H">
    <property type="taxonomic scope" value="Eukaryota"/>
</dbReference>
<feature type="region of interest" description="Disordered" evidence="1">
    <location>
        <begin position="242"/>
        <end position="302"/>
    </location>
</feature>
<protein>
    <submittedName>
        <fullName evidence="2">Uncharacterized protein</fullName>
    </submittedName>
</protein>